<keyword evidence="2" id="KW-0863">Zinc-finger</keyword>
<dbReference type="SUPFAM" id="SSF57850">
    <property type="entry name" value="RING/U-box"/>
    <property type="match status" value="1"/>
</dbReference>
<dbReference type="Proteomes" id="UP001383192">
    <property type="component" value="Unassembled WGS sequence"/>
</dbReference>
<evidence type="ECO:0000256" key="1">
    <source>
        <dbReference type="ARBA" id="ARBA00022723"/>
    </source>
</evidence>
<dbReference type="PROSITE" id="PS00518">
    <property type="entry name" value="ZF_RING_1"/>
    <property type="match status" value="1"/>
</dbReference>
<keyword evidence="3" id="KW-0862">Zinc</keyword>
<evidence type="ECO:0000313" key="8">
    <source>
        <dbReference type="Proteomes" id="UP001383192"/>
    </source>
</evidence>
<dbReference type="Gene3D" id="3.30.40.10">
    <property type="entry name" value="Zinc/RING finger domain, C3HC4 (zinc finger)"/>
    <property type="match status" value="1"/>
</dbReference>
<organism evidence="7 8">
    <name type="scientific">Paramarasmius palmivorus</name>
    <dbReference type="NCBI Taxonomy" id="297713"/>
    <lineage>
        <taxon>Eukaryota</taxon>
        <taxon>Fungi</taxon>
        <taxon>Dikarya</taxon>
        <taxon>Basidiomycota</taxon>
        <taxon>Agaricomycotina</taxon>
        <taxon>Agaricomycetes</taxon>
        <taxon>Agaricomycetidae</taxon>
        <taxon>Agaricales</taxon>
        <taxon>Marasmiineae</taxon>
        <taxon>Marasmiaceae</taxon>
        <taxon>Paramarasmius</taxon>
    </lineage>
</organism>
<evidence type="ECO:0000313" key="7">
    <source>
        <dbReference type="EMBL" id="KAK7024299.1"/>
    </source>
</evidence>
<dbReference type="Pfam" id="PF00097">
    <property type="entry name" value="zf-C3HC4"/>
    <property type="match status" value="1"/>
</dbReference>
<name>A0AAW0BFX7_9AGAR</name>
<proteinExistence type="predicted"/>
<evidence type="ECO:0000256" key="5">
    <source>
        <dbReference type="SAM" id="MobiDB-lite"/>
    </source>
</evidence>
<keyword evidence="4" id="KW-0175">Coiled coil</keyword>
<reference evidence="7 8" key="1">
    <citation type="submission" date="2024-01" db="EMBL/GenBank/DDBJ databases">
        <title>A draft genome for a cacao thread blight-causing isolate of Paramarasmius palmivorus.</title>
        <authorList>
            <person name="Baruah I.K."/>
            <person name="Bukari Y."/>
            <person name="Amoako-Attah I."/>
            <person name="Meinhardt L.W."/>
            <person name="Bailey B.A."/>
            <person name="Cohen S.P."/>
        </authorList>
    </citation>
    <scope>NUCLEOTIDE SEQUENCE [LARGE SCALE GENOMIC DNA]</scope>
    <source>
        <strain evidence="7 8">GH-12</strain>
    </source>
</reference>
<evidence type="ECO:0000259" key="6">
    <source>
        <dbReference type="SMART" id="SM00184"/>
    </source>
</evidence>
<dbReference type="InterPro" id="IPR017907">
    <property type="entry name" value="Znf_RING_CS"/>
</dbReference>
<accession>A0AAW0BFX7</accession>
<evidence type="ECO:0000256" key="4">
    <source>
        <dbReference type="SAM" id="Coils"/>
    </source>
</evidence>
<evidence type="ECO:0000256" key="3">
    <source>
        <dbReference type="ARBA" id="ARBA00022833"/>
    </source>
</evidence>
<keyword evidence="8" id="KW-1185">Reference proteome</keyword>
<dbReference type="GO" id="GO:0008270">
    <property type="term" value="F:zinc ion binding"/>
    <property type="evidence" value="ECO:0007669"/>
    <property type="project" value="UniProtKB-KW"/>
</dbReference>
<dbReference type="EMBL" id="JAYKXP010000127">
    <property type="protein sequence ID" value="KAK7024299.1"/>
    <property type="molecule type" value="Genomic_DNA"/>
</dbReference>
<dbReference type="InterPro" id="IPR013083">
    <property type="entry name" value="Znf_RING/FYVE/PHD"/>
</dbReference>
<keyword evidence="1" id="KW-0479">Metal-binding</keyword>
<protein>
    <recommendedName>
        <fullName evidence="6">RING-type domain-containing protein</fullName>
    </recommendedName>
</protein>
<dbReference type="InterPro" id="IPR018957">
    <property type="entry name" value="Znf_C3HC4_RING-type"/>
</dbReference>
<dbReference type="SMART" id="SM00184">
    <property type="entry name" value="RING"/>
    <property type="match status" value="1"/>
</dbReference>
<dbReference type="InterPro" id="IPR001841">
    <property type="entry name" value="Znf_RING"/>
</dbReference>
<evidence type="ECO:0000256" key="2">
    <source>
        <dbReference type="ARBA" id="ARBA00022771"/>
    </source>
</evidence>
<feature type="domain" description="RING-type" evidence="6">
    <location>
        <begin position="155"/>
        <end position="244"/>
    </location>
</feature>
<dbReference type="AlphaFoldDB" id="A0AAW0BFX7"/>
<feature type="region of interest" description="Disordered" evidence="5">
    <location>
        <begin position="1"/>
        <end position="53"/>
    </location>
</feature>
<comment type="caution">
    <text evidence="7">The sequence shown here is derived from an EMBL/GenBank/DDBJ whole genome shotgun (WGS) entry which is preliminary data.</text>
</comment>
<feature type="compositionally biased region" description="Polar residues" evidence="5">
    <location>
        <begin position="32"/>
        <end position="41"/>
    </location>
</feature>
<sequence>MEQVPKGSEANTGPVVVNDTPTSPSPPRSNVRPISTVTNTSSDKEAGSGEAACSTRSLKRENADLCNEVERLQLINDELAHECDCSETRREAMQRELNQTRRKLEKAENDHEQEADRLVAMLAELGLQNHGLRRQLSELQKVSLDVTKISDEVHCEICLHLKWNPWSLPYCGHTFCGPCLVDWFRTIQEKFRARYPNYAPNEHRESPLTDVERQQILEVRFAHQAFTMLASRAFRRPRFICPKCRAGVPCRPVIAYDLKEVVSLVAQVQDEQYDPTDPAELDAGIYWKEFWPNA</sequence>
<feature type="coiled-coil region" evidence="4">
    <location>
        <begin position="55"/>
        <end position="142"/>
    </location>
</feature>
<gene>
    <name evidence="7" type="ORF">VNI00_016423</name>
</gene>